<dbReference type="InterPro" id="IPR039163">
    <property type="entry name" value="EMC7"/>
</dbReference>
<feature type="signal peptide" evidence="8">
    <location>
        <begin position="1"/>
        <end position="21"/>
    </location>
</feature>
<proteinExistence type="predicted"/>
<feature type="region of interest" description="Disordered" evidence="6">
    <location>
        <begin position="247"/>
        <end position="268"/>
    </location>
</feature>
<comment type="caution">
    <text evidence="10">The sequence shown here is derived from an EMBL/GenBank/DDBJ whole genome shotgun (WGS) entry which is preliminary data.</text>
</comment>
<name>A0A8H7A6Z0_9EURO</name>
<evidence type="ECO:0000256" key="7">
    <source>
        <dbReference type="SAM" id="Phobius"/>
    </source>
</evidence>
<comment type="subcellular location">
    <subcellularLocation>
        <location evidence="1">Membrane</location>
        <topology evidence="1">Single-pass membrane protein</topology>
    </subcellularLocation>
</comment>
<dbReference type="OrthoDB" id="27095at2759"/>
<evidence type="ECO:0000256" key="4">
    <source>
        <dbReference type="ARBA" id="ARBA00022989"/>
    </source>
</evidence>
<evidence type="ECO:0000313" key="11">
    <source>
        <dbReference type="Proteomes" id="UP000606974"/>
    </source>
</evidence>
<evidence type="ECO:0000256" key="6">
    <source>
        <dbReference type="SAM" id="MobiDB-lite"/>
    </source>
</evidence>
<keyword evidence="11" id="KW-1185">Reference proteome</keyword>
<evidence type="ECO:0000256" key="3">
    <source>
        <dbReference type="ARBA" id="ARBA00022729"/>
    </source>
</evidence>
<evidence type="ECO:0000256" key="5">
    <source>
        <dbReference type="ARBA" id="ARBA00023136"/>
    </source>
</evidence>
<evidence type="ECO:0000313" key="10">
    <source>
        <dbReference type="EMBL" id="KAF7503775.1"/>
    </source>
</evidence>
<feature type="transmembrane region" description="Helical" evidence="7">
    <location>
        <begin position="195"/>
        <end position="217"/>
    </location>
</feature>
<dbReference type="PANTHER" id="PTHR13605">
    <property type="entry name" value="ER MEMBRANE PROTEIN COMPLEX SUBUNIT 7"/>
    <property type="match status" value="1"/>
</dbReference>
<keyword evidence="5 7" id="KW-0472">Membrane</keyword>
<feature type="domain" description="ER membrane protein complex subunit 7 beta-sandwich" evidence="9">
    <location>
        <begin position="36"/>
        <end position="203"/>
    </location>
</feature>
<evidence type="ECO:0000256" key="8">
    <source>
        <dbReference type="SAM" id="SignalP"/>
    </source>
</evidence>
<feature type="region of interest" description="Disordered" evidence="6">
    <location>
        <begin position="140"/>
        <end position="168"/>
    </location>
</feature>
<feature type="chain" id="PRO_5034424668" description="ER membrane protein complex subunit 7 beta-sandwich domain-containing protein" evidence="8">
    <location>
        <begin position="22"/>
        <end position="268"/>
    </location>
</feature>
<reference evidence="10" key="1">
    <citation type="submission" date="2020-02" db="EMBL/GenBank/DDBJ databases">
        <authorList>
            <person name="Palmer J.M."/>
        </authorList>
    </citation>
    <scope>NUCLEOTIDE SEQUENCE</scope>
    <source>
        <strain evidence="10">EPUS1.4</strain>
        <tissue evidence="10">Thallus</tissue>
    </source>
</reference>
<dbReference type="PANTHER" id="PTHR13605:SF4">
    <property type="entry name" value="ER MEMBRANE PROTEIN COMPLEX SUBUNIT 7"/>
    <property type="match status" value="1"/>
</dbReference>
<evidence type="ECO:0000256" key="1">
    <source>
        <dbReference type="ARBA" id="ARBA00004167"/>
    </source>
</evidence>
<organism evidence="10 11">
    <name type="scientific">Endocarpon pusillum</name>
    <dbReference type="NCBI Taxonomy" id="364733"/>
    <lineage>
        <taxon>Eukaryota</taxon>
        <taxon>Fungi</taxon>
        <taxon>Dikarya</taxon>
        <taxon>Ascomycota</taxon>
        <taxon>Pezizomycotina</taxon>
        <taxon>Eurotiomycetes</taxon>
        <taxon>Chaetothyriomycetidae</taxon>
        <taxon>Verrucariales</taxon>
        <taxon>Verrucariaceae</taxon>
        <taxon>Endocarpon</taxon>
    </lineage>
</organism>
<keyword evidence="2 7" id="KW-0812">Transmembrane</keyword>
<feature type="compositionally biased region" description="Low complexity" evidence="6">
    <location>
        <begin position="247"/>
        <end position="257"/>
    </location>
</feature>
<keyword evidence="3 8" id="KW-0732">Signal</keyword>
<sequence>MLLLLLPLLPLLATIPHLCSAASLIISIPPSTQLPNPNALPPSTHATLLSGVAQVPRISTPLTARSTIEFHNLTRPASSDSSAQSYLLTISALSHVFACYRVDIIPGGGSADGGAVIEGIWETYPGSAWSDRGPILGGKAAQGGGASGSVVNSAGSSSKGPGPEREQEQIVRIDAKVLSRRDFYEQRAGFNPLGLLMNPMVLLGAVAMAITFGMPYLMDNIDPDLKAEFQEQQKNGPLAGMHSALQAAASGVSSSGVDLREGGGARRR</sequence>
<dbReference type="Pfam" id="PF09430">
    <property type="entry name" value="EMC7_beta-sandw"/>
    <property type="match status" value="1"/>
</dbReference>
<accession>A0A8H7A6Z0</accession>
<dbReference type="GO" id="GO:0072546">
    <property type="term" value="C:EMC complex"/>
    <property type="evidence" value="ECO:0007669"/>
    <property type="project" value="TreeGrafter"/>
</dbReference>
<gene>
    <name evidence="10" type="ORF">GJ744_003267</name>
</gene>
<dbReference type="InterPro" id="IPR019008">
    <property type="entry name" value="Beta_sandwich_EMC7"/>
</dbReference>
<protein>
    <recommendedName>
        <fullName evidence="9">ER membrane protein complex subunit 7 beta-sandwich domain-containing protein</fullName>
    </recommendedName>
</protein>
<evidence type="ECO:0000259" key="9">
    <source>
        <dbReference type="Pfam" id="PF09430"/>
    </source>
</evidence>
<keyword evidence="4 7" id="KW-1133">Transmembrane helix</keyword>
<feature type="compositionally biased region" description="Basic and acidic residues" evidence="6">
    <location>
        <begin position="258"/>
        <end position="268"/>
    </location>
</feature>
<feature type="compositionally biased region" description="Low complexity" evidence="6">
    <location>
        <begin position="148"/>
        <end position="160"/>
    </location>
</feature>
<evidence type="ECO:0000256" key="2">
    <source>
        <dbReference type="ARBA" id="ARBA00022692"/>
    </source>
</evidence>
<dbReference type="EMBL" id="JAACFV010000162">
    <property type="protein sequence ID" value="KAF7503775.1"/>
    <property type="molecule type" value="Genomic_DNA"/>
</dbReference>
<dbReference type="Proteomes" id="UP000606974">
    <property type="component" value="Unassembled WGS sequence"/>
</dbReference>
<dbReference type="AlphaFoldDB" id="A0A8H7A6Z0"/>